<feature type="repeat" description="PPR" evidence="3">
    <location>
        <begin position="553"/>
        <end position="587"/>
    </location>
</feature>
<evidence type="ECO:0000256" key="3">
    <source>
        <dbReference type="PROSITE-ProRule" id="PRU00708"/>
    </source>
</evidence>
<dbReference type="PANTHER" id="PTHR47926">
    <property type="entry name" value="PENTATRICOPEPTIDE REPEAT-CONTAINING PROTEIN"/>
    <property type="match status" value="1"/>
</dbReference>
<dbReference type="EMBL" id="CM007650">
    <property type="protein sequence ID" value="ONM59975.1"/>
    <property type="molecule type" value="Genomic_DNA"/>
</dbReference>
<evidence type="ECO:0000256" key="1">
    <source>
        <dbReference type="ARBA" id="ARBA00022737"/>
    </source>
</evidence>
<dbReference type="FunFam" id="1.25.40.10:FF:000351">
    <property type="entry name" value="Pentatricopeptide repeat-containing protein"/>
    <property type="match status" value="1"/>
</dbReference>
<sequence length="731" mass="81665">MEQSRPTLQGRRGAMGHHRVVVSPLQRNSSPLENEASRRSRRRMRTICSAVKRRLRRCLPLGSPATAPRRGCSSYGPREAVALLLRLQSAPALTEVRRLHAALLVRGYHRSTVLAAQLVRAYARMRDGGLGHAVRVFDGMPTRNSFAWNAVIKGLVDAGRFSEALRWYWDMVRDGSVVADRFTYPPVLKACAALGEVEQGRKVQENVETDIARGIAKGNVFVQCALVDMFAKCGCLGEARNMFESMGVRDLASWTAMIGGAVRGGDWLEVMTLLKRMKSEGFRPDSMIFATVIPACGKVKELRTGMALHGYAVKCGVGDDICVPNALVDMYCKCARLDMAASLFWSIDHKDVFSWSTIIAGHSQNRIYNVSVSLFTEMVASGIKPNSTTIASILPSISELRLLRYGKEIHCFSLRNRLEHSEFLASALIDFYCRQGYIRDAQIVFEFKPKNDLVVLNSMIRGYVVNKDSESALRLLRALLKEGLRPDHVTVVSVLPLCNQPSRLLQGKELHAYAIRHNISSCFSVTNALTDMYCKCGCLEIANKIFLLMTERNTVTYNTLISSLGKHGHADQAFILFDLMKRDGVSPDKVTFVALLSCCSHGGLIDKGLCFYDSMLRDYNIPPDKEHYSCIVDLYSRSGKLDDAWSFIANLQEVPEIDVLGCLLSACRDHHRMDIAELVAERIFEQNPNDPGYHILLSNVYASAGMWSEVTRIRTMIEERSLKKRTGNSLI</sequence>
<dbReference type="FunFam" id="1.25.40.10:FF:001785">
    <property type="entry name" value="Putative pentatricopeptide repeat-containing protein At3g01580"/>
    <property type="match status" value="1"/>
</dbReference>
<accession>A0A1D6IKP6</accession>
<dbReference type="OMA" id="ILPDMEH"/>
<feature type="repeat" description="PPR" evidence="3">
    <location>
        <begin position="588"/>
        <end position="622"/>
    </location>
</feature>
<dbReference type="PANTHER" id="PTHR47926:SF394">
    <property type="entry name" value="REPEAT-LIKE SUPERFAMILY PROTEIN, PUTATIVE-RELATED"/>
    <property type="match status" value="1"/>
</dbReference>
<dbReference type="GO" id="GO:0009451">
    <property type="term" value="P:RNA modification"/>
    <property type="evidence" value="ECO:0007669"/>
    <property type="project" value="InterPro"/>
</dbReference>
<dbReference type="Pfam" id="PF20431">
    <property type="entry name" value="E_motif"/>
    <property type="match status" value="1"/>
</dbReference>
<dbReference type="FunFam" id="1.25.40.10:FF:001677">
    <property type="entry name" value="Putative pentatricopeptide repeat-containing protein At3g49142"/>
    <property type="match status" value="1"/>
</dbReference>
<gene>
    <name evidence="4" type="ORF">ZEAMMB73_Zm00001d022263</name>
</gene>
<dbReference type="InterPro" id="IPR046848">
    <property type="entry name" value="E_motif"/>
</dbReference>
<dbReference type="Gene3D" id="1.25.40.10">
    <property type="entry name" value="Tetratricopeptide repeat domain"/>
    <property type="match status" value="4"/>
</dbReference>
<dbReference type="Pfam" id="PF01535">
    <property type="entry name" value="PPR"/>
    <property type="match status" value="7"/>
</dbReference>
<dbReference type="NCBIfam" id="TIGR00756">
    <property type="entry name" value="PPR"/>
    <property type="match status" value="6"/>
</dbReference>
<dbReference type="PROSITE" id="PS51375">
    <property type="entry name" value="PPR"/>
    <property type="match status" value="6"/>
</dbReference>
<feature type="repeat" description="PPR" evidence="3">
    <location>
        <begin position="144"/>
        <end position="178"/>
    </location>
</feature>
<keyword evidence="1" id="KW-0677">Repeat</keyword>
<dbReference type="InterPro" id="IPR046960">
    <property type="entry name" value="PPR_At4g14850-like_plant"/>
</dbReference>
<reference evidence="4" key="1">
    <citation type="submission" date="2015-12" db="EMBL/GenBank/DDBJ databases">
        <title>Update maize B73 reference genome by single molecule sequencing technologies.</title>
        <authorList>
            <consortium name="Maize Genome Sequencing Project"/>
            <person name="Ware D."/>
        </authorList>
    </citation>
    <scope>NUCLEOTIDE SEQUENCE [LARGE SCALE GENOMIC DNA]</scope>
    <source>
        <tissue evidence="4">Seedling</tissue>
    </source>
</reference>
<dbReference type="AlphaFoldDB" id="A0A1D6IKP6"/>
<dbReference type="PaxDb" id="4577-GRMZM2G177715_P01"/>
<dbReference type="InterPro" id="IPR002885">
    <property type="entry name" value="PPR_rpt"/>
</dbReference>
<proteinExistence type="predicted"/>
<dbReference type="ExpressionAtlas" id="A0A1D6IKP6">
    <property type="expression patterns" value="baseline and differential"/>
</dbReference>
<dbReference type="InterPro" id="IPR011990">
    <property type="entry name" value="TPR-like_helical_dom_sf"/>
</dbReference>
<evidence type="ECO:0000256" key="2">
    <source>
        <dbReference type="ARBA" id="ARBA00022946"/>
    </source>
</evidence>
<feature type="repeat" description="PPR" evidence="3">
    <location>
        <begin position="452"/>
        <end position="486"/>
    </location>
</feature>
<dbReference type="SMR" id="A0A1D6IKP6"/>
<evidence type="ECO:0000313" key="4">
    <source>
        <dbReference type="EMBL" id="ONM59975.1"/>
    </source>
</evidence>
<dbReference type="eggNOG" id="KOG4197">
    <property type="taxonomic scope" value="Eukaryota"/>
</dbReference>
<name>A0A1D6IKP6_MAIZE</name>
<dbReference type="Pfam" id="PF13041">
    <property type="entry name" value="PPR_2"/>
    <property type="match status" value="1"/>
</dbReference>
<dbReference type="InParanoid" id="A0A1D6IKP6"/>
<keyword evidence="2" id="KW-0809">Transit peptide</keyword>
<feature type="repeat" description="PPR" evidence="3">
    <location>
        <begin position="351"/>
        <end position="385"/>
    </location>
</feature>
<organism evidence="4">
    <name type="scientific">Zea mays</name>
    <name type="common">Maize</name>
    <dbReference type="NCBI Taxonomy" id="4577"/>
    <lineage>
        <taxon>Eukaryota</taxon>
        <taxon>Viridiplantae</taxon>
        <taxon>Streptophyta</taxon>
        <taxon>Embryophyta</taxon>
        <taxon>Tracheophyta</taxon>
        <taxon>Spermatophyta</taxon>
        <taxon>Magnoliopsida</taxon>
        <taxon>Liliopsida</taxon>
        <taxon>Poales</taxon>
        <taxon>Poaceae</taxon>
        <taxon>PACMAD clade</taxon>
        <taxon>Panicoideae</taxon>
        <taxon>Andropogonodae</taxon>
        <taxon>Andropogoneae</taxon>
        <taxon>Tripsacinae</taxon>
        <taxon>Zea</taxon>
    </lineage>
</organism>
<dbReference type="GO" id="GO:0003723">
    <property type="term" value="F:RNA binding"/>
    <property type="evidence" value="ECO:0007669"/>
    <property type="project" value="InterPro"/>
</dbReference>
<dbReference type="FunFam" id="1.25.40.10:FF:000452">
    <property type="entry name" value="pentatricopeptide repeat-containing protein At2g03880, mitochondrial"/>
    <property type="match status" value="1"/>
</dbReference>
<feature type="repeat" description="PPR" evidence="3">
    <location>
        <begin position="250"/>
        <end position="284"/>
    </location>
</feature>
<protein>
    <submittedName>
        <fullName evidence="4">Pentatricopeptide repeat-containing protein</fullName>
    </submittedName>
</protein>